<dbReference type="SUPFAM" id="SSF56349">
    <property type="entry name" value="DNA breaking-rejoining enzymes"/>
    <property type="match status" value="1"/>
</dbReference>
<comment type="function">
    <text evidence="9">Site-specific tyrosine recombinase, which acts by catalyzing the cutting and rejoining of the recombining DNA molecules. The XerC-XerD complex is essential to convert dimers of the bacterial chromosome into monomers to permit their segregation at cell division. It also contributes to the segregational stability of plasmids.</text>
</comment>
<dbReference type="GO" id="GO:0005737">
    <property type="term" value="C:cytoplasm"/>
    <property type="evidence" value="ECO:0007669"/>
    <property type="project" value="UniProtKB-SubCell"/>
</dbReference>
<dbReference type="Pfam" id="PF00589">
    <property type="entry name" value="Phage_integrase"/>
    <property type="match status" value="1"/>
</dbReference>
<dbReference type="PROSITE" id="PS51900">
    <property type="entry name" value="CB"/>
    <property type="match status" value="1"/>
</dbReference>
<evidence type="ECO:0000256" key="3">
    <source>
        <dbReference type="ARBA" id="ARBA00022618"/>
    </source>
</evidence>
<feature type="active site" evidence="9">
    <location>
        <position position="156"/>
    </location>
</feature>
<dbReference type="InterPro" id="IPR023009">
    <property type="entry name" value="Tyrosine_recombinase_XerC/XerD"/>
</dbReference>
<evidence type="ECO:0000313" key="13">
    <source>
        <dbReference type="Proteomes" id="UP000245283"/>
    </source>
</evidence>
<feature type="active site" evidence="9">
    <location>
        <position position="179"/>
    </location>
</feature>
<keyword evidence="7 9" id="KW-0233">DNA recombination</keyword>
<dbReference type="PANTHER" id="PTHR30349">
    <property type="entry name" value="PHAGE INTEGRASE-RELATED"/>
    <property type="match status" value="1"/>
</dbReference>
<dbReference type="InterPro" id="IPR004107">
    <property type="entry name" value="Integrase_SAM-like_N"/>
</dbReference>
<dbReference type="InterPro" id="IPR010998">
    <property type="entry name" value="Integrase_recombinase_N"/>
</dbReference>
<dbReference type="Gene3D" id="1.10.443.10">
    <property type="entry name" value="Intergrase catalytic core"/>
    <property type="match status" value="1"/>
</dbReference>
<name>A0A2V1K6D2_9ACTO</name>
<feature type="active site" evidence="9">
    <location>
        <position position="257"/>
    </location>
</feature>
<evidence type="ECO:0000259" key="11">
    <source>
        <dbReference type="PROSITE" id="PS51900"/>
    </source>
</evidence>
<dbReference type="InterPro" id="IPR002104">
    <property type="entry name" value="Integrase_catalytic"/>
</dbReference>
<keyword evidence="3 9" id="KW-0132">Cell division</keyword>
<dbReference type="PROSITE" id="PS51898">
    <property type="entry name" value="TYR_RECOMBINASE"/>
    <property type="match status" value="1"/>
</dbReference>
<evidence type="ECO:0000256" key="8">
    <source>
        <dbReference type="ARBA" id="ARBA00023306"/>
    </source>
</evidence>
<comment type="subcellular location">
    <subcellularLocation>
        <location evidence="1 9">Cytoplasm</location>
    </subcellularLocation>
</comment>
<protein>
    <recommendedName>
        <fullName evidence="9">Tyrosine recombinase XerC</fullName>
    </recommendedName>
</protein>
<organism evidence="12 13">
    <name type="scientific">Ancrocorticia populi</name>
    <dbReference type="NCBI Taxonomy" id="2175228"/>
    <lineage>
        <taxon>Bacteria</taxon>
        <taxon>Bacillati</taxon>
        <taxon>Actinomycetota</taxon>
        <taxon>Actinomycetes</taxon>
        <taxon>Actinomycetales</taxon>
        <taxon>Actinomycetaceae</taxon>
        <taxon>Ancrocorticia</taxon>
    </lineage>
</organism>
<dbReference type="SUPFAM" id="SSF47823">
    <property type="entry name" value="lambda integrase-like, N-terminal domain"/>
    <property type="match status" value="1"/>
</dbReference>
<dbReference type="RefSeq" id="WP_109094227.1">
    <property type="nucleotide sequence ID" value="NZ_QETB01000005.1"/>
</dbReference>
<feature type="active site" evidence="9">
    <location>
        <position position="280"/>
    </location>
</feature>
<reference evidence="13" key="1">
    <citation type="submission" date="2018-05" db="EMBL/GenBank/DDBJ databases">
        <authorList>
            <person name="Li Y."/>
        </authorList>
    </citation>
    <scope>NUCLEOTIDE SEQUENCE [LARGE SCALE GENOMIC DNA]</scope>
    <source>
        <strain evidence="13">sk1b4</strain>
    </source>
</reference>
<feature type="domain" description="Core-binding (CB)" evidence="11">
    <location>
        <begin position="1"/>
        <end position="91"/>
    </location>
</feature>
<dbReference type="InterPro" id="IPR011010">
    <property type="entry name" value="DNA_brk_join_enz"/>
</dbReference>
<keyword evidence="5 9" id="KW-0229">DNA integration</keyword>
<keyword evidence="4 9" id="KW-0159">Chromosome partition</keyword>
<keyword evidence="8 9" id="KW-0131">Cell cycle</keyword>
<accession>A0A2V1K6D2</accession>
<sequence length="308" mass="33811">MINELLSQYERELRLRRGLSENTVVAYLYEARSLCAFITRSIDADPGEPIDLSGLNLEDVRSWLAEASSGEARSSMARHSASIRTFSSWLYRSGFTDVDAAARLKAPRASNELPHVLTQDQARDLLGFVHDRAADGDPLHVRDSAMLELLYAAGLRVSELCELDVSSLRPDSTVRVIGKGNKERIAPYGVPAMRALMAYLDVRSQLVAAPTSGGPATEKALFVGARGKRINPRTVRDTVHRLASQAGVPDISPHDLRHSAATHLLDGGSDLRTVQEILGHESLATTQRYTHVSAERLRQSFVQAHPRA</sequence>
<dbReference type="GO" id="GO:0009037">
    <property type="term" value="F:tyrosine-based site-specific recombinase activity"/>
    <property type="evidence" value="ECO:0007669"/>
    <property type="project" value="UniProtKB-UniRule"/>
</dbReference>
<dbReference type="InterPro" id="IPR050090">
    <property type="entry name" value="Tyrosine_recombinase_XerCD"/>
</dbReference>
<dbReference type="OrthoDB" id="9801717at2"/>
<dbReference type="GO" id="GO:0006313">
    <property type="term" value="P:DNA transposition"/>
    <property type="evidence" value="ECO:0007669"/>
    <property type="project" value="UniProtKB-UniRule"/>
</dbReference>
<feature type="active site" evidence="9">
    <location>
        <position position="254"/>
    </location>
</feature>
<keyword evidence="6 9" id="KW-0238">DNA-binding</keyword>
<dbReference type="InterPro" id="IPR013762">
    <property type="entry name" value="Integrase-like_cat_sf"/>
</dbReference>
<dbReference type="GO" id="GO:0007059">
    <property type="term" value="P:chromosome segregation"/>
    <property type="evidence" value="ECO:0007669"/>
    <property type="project" value="UniProtKB-UniRule"/>
</dbReference>
<feature type="active site" description="O-(3'-phospho-DNA)-tyrosine intermediate" evidence="9">
    <location>
        <position position="289"/>
    </location>
</feature>
<dbReference type="InterPro" id="IPR044068">
    <property type="entry name" value="CB"/>
</dbReference>
<evidence type="ECO:0000256" key="6">
    <source>
        <dbReference type="ARBA" id="ARBA00023125"/>
    </source>
</evidence>
<evidence type="ECO:0000256" key="9">
    <source>
        <dbReference type="HAMAP-Rule" id="MF_01808"/>
    </source>
</evidence>
<dbReference type="GO" id="GO:0051301">
    <property type="term" value="P:cell division"/>
    <property type="evidence" value="ECO:0007669"/>
    <property type="project" value="UniProtKB-KW"/>
</dbReference>
<evidence type="ECO:0000313" key="12">
    <source>
        <dbReference type="EMBL" id="PWF25738.1"/>
    </source>
</evidence>
<dbReference type="EMBL" id="QETB01000005">
    <property type="protein sequence ID" value="PWF25738.1"/>
    <property type="molecule type" value="Genomic_DNA"/>
</dbReference>
<evidence type="ECO:0000256" key="4">
    <source>
        <dbReference type="ARBA" id="ARBA00022829"/>
    </source>
</evidence>
<dbReference type="AlphaFoldDB" id="A0A2V1K6D2"/>
<dbReference type="GO" id="GO:0003677">
    <property type="term" value="F:DNA binding"/>
    <property type="evidence" value="ECO:0007669"/>
    <property type="project" value="UniProtKB-UniRule"/>
</dbReference>
<evidence type="ECO:0000259" key="10">
    <source>
        <dbReference type="PROSITE" id="PS51898"/>
    </source>
</evidence>
<proteinExistence type="inferred from homology"/>
<dbReference type="Gene3D" id="1.10.150.130">
    <property type="match status" value="1"/>
</dbReference>
<comment type="subunit">
    <text evidence="9">Forms a cyclic heterotetrameric complex composed of two molecules of XerC and two molecules of XerD.</text>
</comment>
<dbReference type="Proteomes" id="UP000245283">
    <property type="component" value="Unassembled WGS sequence"/>
</dbReference>
<evidence type="ECO:0000256" key="5">
    <source>
        <dbReference type="ARBA" id="ARBA00022908"/>
    </source>
</evidence>
<comment type="similarity">
    <text evidence="9">Belongs to the 'phage' integrase family. XerC subfamily.</text>
</comment>
<dbReference type="Pfam" id="PF02899">
    <property type="entry name" value="Phage_int_SAM_1"/>
    <property type="match status" value="1"/>
</dbReference>
<evidence type="ECO:0000256" key="2">
    <source>
        <dbReference type="ARBA" id="ARBA00022490"/>
    </source>
</evidence>
<evidence type="ECO:0000256" key="7">
    <source>
        <dbReference type="ARBA" id="ARBA00023172"/>
    </source>
</evidence>
<evidence type="ECO:0000256" key="1">
    <source>
        <dbReference type="ARBA" id="ARBA00004496"/>
    </source>
</evidence>
<keyword evidence="2 9" id="KW-0963">Cytoplasm</keyword>
<feature type="domain" description="Tyr recombinase" evidence="10">
    <location>
        <begin position="112"/>
        <end position="302"/>
    </location>
</feature>
<dbReference type="CDD" id="cd00798">
    <property type="entry name" value="INT_XerDC_C"/>
    <property type="match status" value="1"/>
</dbReference>
<dbReference type="PANTHER" id="PTHR30349:SF77">
    <property type="entry name" value="TYROSINE RECOMBINASE XERC"/>
    <property type="match status" value="1"/>
</dbReference>
<dbReference type="HAMAP" id="MF_01808">
    <property type="entry name" value="Recomb_XerC_XerD"/>
    <property type="match status" value="1"/>
</dbReference>
<keyword evidence="13" id="KW-1185">Reference proteome</keyword>
<gene>
    <name evidence="9" type="primary">xerC</name>
    <name evidence="12" type="ORF">DD236_09855</name>
</gene>
<comment type="caution">
    <text evidence="12">The sequence shown here is derived from an EMBL/GenBank/DDBJ whole genome shotgun (WGS) entry which is preliminary data.</text>
</comment>